<gene>
    <name evidence="2" type="ORF">EXIGLDRAFT_31655</name>
</gene>
<feature type="compositionally biased region" description="Low complexity" evidence="1">
    <location>
        <begin position="9"/>
        <end position="28"/>
    </location>
</feature>
<keyword evidence="3" id="KW-1185">Reference proteome</keyword>
<evidence type="ECO:0000313" key="2">
    <source>
        <dbReference type="EMBL" id="KZV93885.1"/>
    </source>
</evidence>
<name>A0A165IUD6_EXIGL</name>
<feature type="compositionally biased region" description="Acidic residues" evidence="1">
    <location>
        <begin position="55"/>
        <end position="69"/>
    </location>
</feature>
<evidence type="ECO:0000256" key="1">
    <source>
        <dbReference type="SAM" id="MobiDB-lite"/>
    </source>
</evidence>
<feature type="compositionally biased region" description="Low complexity" evidence="1">
    <location>
        <begin position="181"/>
        <end position="196"/>
    </location>
</feature>
<organism evidence="2 3">
    <name type="scientific">Exidia glandulosa HHB12029</name>
    <dbReference type="NCBI Taxonomy" id="1314781"/>
    <lineage>
        <taxon>Eukaryota</taxon>
        <taxon>Fungi</taxon>
        <taxon>Dikarya</taxon>
        <taxon>Basidiomycota</taxon>
        <taxon>Agaricomycotina</taxon>
        <taxon>Agaricomycetes</taxon>
        <taxon>Auriculariales</taxon>
        <taxon>Exidiaceae</taxon>
        <taxon>Exidia</taxon>
    </lineage>
</organism>
<feature type="region of interest" description="Disordered" evidence="1">
    <location>
        <begin position="89"/>
        <end position="231"/>
    </location>
</feature>
<proteinExistence type="predicted"/>
<feature type="region of interest" description="Disordered" evidence="1">
    <location>
        <begin position="1"/>
        <end position="69"/>
    </location>
</feature>
<dbReference type="EMBL" id="KV425982">
    <property type="protein sequence ID" value="KZV93885.1"/>
    <property type="molecule type" value="Genomic_DNA"/>
</dbReference>
<dbReference type="InParanoid" id="A0A165IUD6"/>
<reference evidence="2 3" key="1">
    <citation type="journal article" date="2016" name="Mol. Biol. Evol.">
        <title>Comparative Genomics of Early-Diverging Mushroom-Forming Fungi Provides Insights into the Origins of Lignocellulose Decay Capabilities.</title>
        <authorList>
            <person name="Nagy L.G."/>
            <person name="Riley R."/>
            <person name="Tritt A."/>
            <person name="Adam C."/>
            <person name="Daum C."/>
            <person name="Floudas D."/>
            <person name="Sun H."/>
            <person name="Yadav J.S."/>
            <person name="Pangilinan J."/>
            <person name="Larsson K.H."/>
            <person name="Matsuura K."/>
            <person name="Barry K."/>
            <person name="Labutti K."/>
            <person name="Kuo R."/>
            <person name="Ohm R.A."/>
            <person name="Bhattacharya S.S."/>
            <person name="Shirouzu T."/>
            <person name="Yoshinaga Y."/>
            <person name="Martin F.M."/>
            <person name="Grigoriev I.V."/>
            <person name="Hibbett D.S."/>
        </authorList>
    </citation>
    <scope>NUCLEOTIDE SEQUENCE [LARGE SCALE GENOMIC DNA]</scope>
    <source>
        <strain evidence="2 3">HHB12029</strain>
    </source>
</reference>
<sequence length="231" mass="25192">MSGDRAHGPRTSASVSRPSASSESVPRAGGASLGRTQGPSHKVGTPRQKRRNNTSEDDDDEYEFVPDDAEVAIEDEHYEYMELPISRTELGNIDQPSEEPIVRKCRQSFSGIEHDQRVEDYRITPTPSLPRQQPPSHQPAPPKLRSPAMQRPLPHGLILFTPADARATATSPAYHLPPLSPAATTPPSSPLSPSTSINTPGPFSPTTPRPRALLSTTDSKGSHRDVKFIKR</sequence>
<accession>A0A165IUD6</accession>
<feature type="compositionally biased region" description="Basic and acidic residues" evidence="1">
    <location>
        <begin position="220"/>
        <end position="231"/>
    </location>
</feature>
<feature type="compositionally biased region" description="Basic and acidic residues" evidence="1">
    <location>
        <begin position="112"/>
        <end position="122"/>
    </location>
</feature>
<feature type="compositionally biased region" description="Pro residues" evidence="1">
    <location>
        <begin position="132"/>
        <end position="144"/>
    </location>
</feature>
<dbReference type="Proteomes" id="UP000077266">
    <property type="component" value="Unassembled WGS sequence"/>
</dbReference>
<protein>
    <submittedName>
        <fullName evidence="2">Uncharacterized protein</fullName>
    </submittedName>
</protein>
<evidence type="ECO:0000313" key="3">
    <source>
        <dbReference type="Proteomes" id="UP000077266"/>
    </source>
</evidence>
<dbReference type="AlphaFoldDB" id="A0A165IUD6"/>